<feature type="compositionally biased region" description="Polar residues" evidence="3">
    <location>
        <begin position="55"/>
        <end position="64"/>
    </location>
</feature>
<name>A0A553NDP2_TIGCA</name>
<organism evidence="5 6">
    <name type="scientific">Tigriopus californicus</name>
    <name type="common">Marine copepod</name>
    <dbReference type="NCBI Taxonomy" id="6832"/>
    <lineage>
        <taxon>Eukaryota</taxon>
        <taxon>Metazoa</taxon>
        <taxon>Ecdysozoa</taxon>
        <taxon>Arthropoda</taxon>
        <taxon>Crustacea</taxon>
        <taxon>Multicrustacea</taxon>
        <taxon>Hexanauplia</taxon>
        <taxon>Copepoda</taxon>
        <taxon>Harpacticoida</taxon>
        <taxon>Harpacticidae</taxon>
        <taxon>Tigriopus</taxon>
    </lineage>
</organism>
<keyword evidence="6" id="KW-1185">Reference proteome</keyword>
<dbReference type="CDD" id="cd00882">
    <property type="entry name" value="Ras_like_GTPase"/>
    <property type="match status" value="1"/>
</dbReference>
<dbReference type="InterPro" id="IPR006703">
    <property type="entry name" value="G_AIG1"/>
</dbReference>
<dbReference type="OrthoDB" id="2313066at2759"/>
<dbReference type="Proteomes" id="UP000318571">
    <property type="component" value="Chromosome 10"/>
</dbReference>
<feature type="domain" description="AIG1-type G" evidence="4">
    <location>
        <begin position="106"/>
        <end position="231"/>
    </location>
</feature>
<evidence type="ECO:0000256" key="2">
    <source>
        <dbReference type="ARBA" id="ARBA00022741"/>
    </source>
</evidence>
<dbReference type="Pfam" id="PF04548">
    <property type="entry name" value="AIG1"/>
    <property type="match status" value="1"/>
</dbReference>
<dbReference type="Gene3D" id="3.40.50.300">
    <property type="entry name" value="P-loop containing nucleotide triphosphate hydrolases"/>
    <property type="match status" value="1"/>
</dbReference>
<proteinExistence type="inferred from homology"/>
<reference evidence="5 6" key="1">
    <citation type="journal article" date="2018" name="Nat. Ecol. Evol.">
        <title>Genomic signatures of mitonuclear coevolution across populations of Tigriopus californicus.</title>
        <authorList>
            <person name="Barreto F.S."/>
            <person name="Watson E.T."/>
            <person name="Lima T.G."/>
            <person name="Willett C.S."/>
            <person name="Edmands S."/>
            <person name="Li W."/>
            <person name="Burton R.S."/>
        </authorList>
    </citation>
    <scope>NUCLEOTIDE SEQUENCE [LARGE SCALE GENOMIC DNA]</scope>
    <source>
        <strain evidence="5 6">San Diego</strain>
    </source>
</reference>
<evidence type="ECO:0000259" key="4">
    <source>
        <dbReference type="Pfam" id="PF04548"/>
    </source>
</evidence>
<evidence type="ECO:0000256" key="3">
    <source>
        <dbReference type="SAM" id="MobiDB-lite"/>
    </source>
</evidence>
<dbReference type="GO" id="GO:0005525">
    <property type="term" value="F:GTP binding"/>
    <property type="evidence" value="ECO:0007669"/>
    <property type="project" value="InterPro"/>
</dbReference>
<accession>A0A553NDP2</accession>
<sequence length="531" mass="58824">MANFRASRRAFTFHRYLGVCGSIGALGCWGHQSIKSEAGPEPGTPTHQPDEAPNSCPSPNQGQRRPSDFKPGPLLSAIQLENPQIFEHAQLPKKEKDSETIQDECIIVVGTTGTGKSSTIAKFTGQDVQVSRRAESVTRACQVFADLKDPTGPKWVDTVGYDDSTHLTDEESFQDVLKFIDQHDMKKVRAIVWTVMSQERNDARLQRQADFINQFKPGEIWRNVIILVKHPGSFNPQLACQGALVAAKAHANDETQIKAVGYTYLDDALPTKLRQSVSHLSKKARSEMLLVSDDEVRQILEEQISTIENPIPIIFRDHQCLSCGEVNDRRLLPPYCHLEPLMKHPLPARMFHPEACEIYHSLGKETFHSGLLRIVGGPQEECEMIKRGLSVAAIPLMCMDPFITGPTTVAAAASAWYACSKLSQPVEERFSCCNAAQTTSGCKIRWRCCRNNEENEGCMFRFKCCRSPHDSGGCMIKYMCCGQQQGTAGCVQVCRKCDAPWGSPANKCVLKEHTLVRFEPKGGAGLGESGQ</sequence>
<feature type="region of interest" description="Disordered" evidence="3">
    <location>
        <begin position="36"/>
        <end position="74"/>
    </location>
</feature>
<keyword evidence="2" id="KW-0547">Nucleotide-binding</keyword>
<dbReference type="EMBL" id="VCGU01000458">
    <property type="protein sequence ID" value="TRY63572.1"/>
    <property type="molecule type" value="Genomic_DNA"/>
</dbReference>
<dbReference type="SUPFAM" id="SSF52540">
    <property type="entry name" value="P-loop containing nucleoside triphosphate hydrolases"/>
    <property type="match status" value="1"/>
</dbReference>
<dbReference type="AlphaFoldDB" id="A0A553NDP2"/>
<evidence type="ECO:0000313" key="6">
    <source>
        <dbReference type="Proteomes" id="UP000318571"/>
    </source>
</evidence>
<dbReference type="PROSITE" id="PS51257">
    <property type="entry name" value="PROKAR_LIPOPROTEIN"/>
    <property type="match status" value="1"/>
</dbReference>
<comment type="similarity">
    <text evidence="1">Belongs to the TRAFAC class TrmE-Era-EngA-EngB-Septin-like GTPase superfamily. AIG1/Toc34/Toc159-like paraseptin GTPase family. IAN subfamily.</text>
</comment>
<protein>
    <recommendedName>
        <fullName evidence="4">AIG1-type G domain-containing protein</fullName>
    </recommendedName>
</protein>
<dbReference type="OMA" id="FKPGEIW"/>
<evidence type="ECO:0000256" key="1">
    <source>
        <dbReference type="ARBA" id="ARBA00008535"/>
    </source>
</evidence>
<dbReference type="InterPro" id="IPR027417">
    <property type="entry name" value="P-loop_NTPase"/>
</dbReference>
<comment type="caution">
    <text evidence="5">The sequence shown here is derived from an EMBL/GenBank/DDBJ whole genome shotgun (WGS) entry which is preliminary data.</text>
</comment>
<gene>
    <name evidence="5" type="ORF">TCAL_15183</name>
</gene>
<evidence type="ECO:0000313" key="5">
    <source>
        <dbReference type="EMBL" id="TRY63572.1"/>
    </source>
</evidence>